<dbReference type="AlphaFoldDB" id="A0A2S6H4X8"/>
<dbReference type="RefSeq" id="WP_104423231.1">
    <property type="nucleotide sequence ID" value="NZ_PTIY01000004.1"/>
</dbReference>
<dbReference type="Proteomes" id="UP000238071">
    <property type="component" value="Unassembled WGS sequence"/>
</dbReference>
<evidence type="ECO:0000313" key="2">
    <source>
        <dbReference type="EMBL" id="PPK72446.1"/>
    </source>
</evidence>
<protein>
    <submittedName>
        <fullName evidence="2">Uncharacterized protein</fullName>
    </submittedName>
</protein>
<dbReference type="EMBL" id="PTIY01000004">
    <property type="protein sequence ID" value="PPK72446.1"/>
    <property type="molecule type" value="Genomic_DNA"/>
</dbReference>
<evidence type="ECO:0000256" key="1">
    <source>
        <dbReference type="SAM" id="MobiDB-lite"/>
    </source>
</evidence>
<accession>A0A2S6H4X8</accession>
<evidence type="ECO:0000313" key="3">
    <source>
        <dbReference type="Proteomes" id="UP000238071"/>
    </source>
</evidence>
<reference evidence="2 3" key="1">
    <citation type="submission" date="2018-02" db="EMBL/GenBank/DDBJ databases">
        <title>Subsurface microbial communities from deep shales in Ohio and West Virginia, USA.</title>
        <authorList>
            <person name="Wrighton K."/>
        </authorList>
    </citation>
    <scope>NUCLEOTIDE SEQUENCE [LARGE SCALE GENOMIC DNA]</scope>
    <source>
        <strain evidence="2 3">OWC-G53F</strain>
    </source>
</reference>
<gene>
    <name evidence="2" type="ORF">B0F88_104241</name>
</gene>
<keyword evidence="3" id="KW-1185">Reference proteome</keyword>
<feature type="region of interest" description="Disordered" evidence="1">
    <location>
        <begin position="73"/>
        <end position="159"/>
    </location>
</feature>
<name>A0A2S6H4X8_9GAMM</name>
<feature type="compositionally biased region" description="Low complexity" evidence="1">
    <location>
        <begin position="80"/>
        <end position="92"/>
    </location>
</feature>
<feature type="compositionally biased region" description="Polar residues" evidence="1">
    <location>
        <begin position="124"/>
        <end position="135"/>
    </location>
</feature>
<organism evidence="2 3">
    <name type="scientific">Methylobacter tundripaludum</name>
    <dbReference type="NCBI Taxonomy" id="173365"/>
    <lineage>
        <taxon>Bacteria</taxon>
        <taxon>Pseudomonadati</taxon>
        <taxon>Pseudomonadota</taxon>
        <taxon>Gammaproteobacteria</taxon>
        <taxon>Methylococcales</taxon>
        <taxon>Methylococcaceae</taxon>
        <taxon>Methylobacter</taxon>
    </lineage>
</organism>
<proteinExistence type="predicted"/>
<comment type="caution">
    <text evidence="2">The sequence shown here is derived from an EMBL/GenBank/DDBJ whole genome shotgun (WGS) entry which is preliminary data.</text>
</comment>
<sequence length="159" mass="17031">MTTIHEPDEDTNPEEAVALLDTDDAVAISIELDTAEKVVFEASRVELNAKTVELGANNVEIEAITYMLEMDQDLKDAELSPPTNDTDSSNTTADDDDADDAPSANQAAKPEDTPDNARTCGTPAGNSNDVTVTTTRIKELNTDDSPTPPRLSNKISKPK</sequence>